<proteinExistence type="predicted"/>
<dbReference type="Proteomes" id="UP001139646">
    <property type="component" value="Unassembled WGS sequence"/>
</dbReference>
<organism evidence="1 2">
    <name type="scientific">Colwellia maritima</name>
    <dbReference type="NCBI Taxonomy" id="2912588"/>
    <lineage>
        <taxon>Bacteria</taxon>
        <taxon>Pseudomonadati</taxon>
        <taxon>Pseudomonadota</taxon>
        <taxon>Gammaproteobacteria</taxon>
        <taxon>Alteromonadales</taxon>
        <taxon>Colwelliaceae</taxon>
        <taxon>Colwellia</taxon>
    </lineage>
</organism>
<reference evidence="1" key="1">
    <citation type="submission" date="2022-01" db="EMBL/GenBank/DDBJ databases">
        <title>Colwellia maritima, isolated from seawater.</title>
        <authorList>
            <person name="Kristyanto S."/>
            <person name="Jung J."/>
            <person name="Jeon C.O."/>
        </authorList>
    </citation>
    <scope>NUCLEOTIDE SEQUENCE</scope>
    <source>
        <strain evidence="1">MSW7</strain>
    </source>
</reference>
<name>A0ABS9X7M6_9GAMM</name>
<sequence>MAIYVTLGKSLEPQDGQFIAVGNRETMTPHIDQHTKVVDLQGRFAMPGLYDMHTHPDLTYSRLFRLFRCRVGWQP</sequence>
<dbReference type="RefSeq" id="WP_242289638.1">
    <property type="nucleotide sequence ID" value="NZ_JAKKSL010000009.1"/>
</dbReference>
<evidence type="ECO:0000313" key="2">
    <source>
        <dbReference type="Proteomes" id="UP001139646"/>
    </source>
</evidence>
<accession>A0ABS9X7M6</accession>
<dbReference type="EMBL" id="JAKKSL010000009">
    <property type="protein sequence ID" value="MCI2286236.1"/>
    <property type="molecule type" value="Genomic_DNA"/>
</dbReference>
<evidence type="ECO:0008006" key="3">
    <source>
        <dbReference type="Google" id="ProtNLM"/>
    </source>
</evidence>
<keyword evidence="2" id="KW-1185">Reference proteome</keyword>
<dbReference type="SUPFAM" id="SSF51338">
    <property type="entry name" value="Composite domain of metallo-dependent hydrolases"/>
    <property type="match status" value="1"/>
</dbReference>
<dbReference type="Gene3D" id="3.20.20.140">
    <property type="entry name" value="Metal-dependent hydrolases"/>
    <property type="match status" value="1"/>
</dbReference>
<gene>
    <name evidence="1" type="ORF">L3081_25905</name>
</gene>
<dbReference type="Gene3D" id="2.30.40.10">
    <property type="entry name" value="Urease, subunit C, domain 1"/>
    <property type="match status" value="1"/>
</dbReference>
<evidence type="ECO:0000313" key="1">
    <source>
        <dbReference type="EMBL" id="MCI2286236.1"/>
    </source>
</evidence>
<comment type="caution">
    <text evidence="1">The sequence shown here is derived from an EMBL/GenBank/DDBJ whole genome shotgun (WGS) entry which is preliminary data.</text>
</comment>
<dbReference type="InterPro" id="IPR011059">
    <property type="entry name" value="Metal-dep_hydrolase_composite"/>
</dbReference>
<protein>
    <recommendedName>
        <fullName evidence="3">Amidohydrolase 3 domain-containing protein</fullName>
    </recommendedName>
</protein>